<dbReference type="RefSeq" id="WP_163916857.1">
    <property type="nucleotide sequence ID" value="NZ_JAAGWD010000011.1"/>
</dbReference>
<keyword evidence="3" id="KW-1003">Cell membrane</keyword>
<evidence type="ECO:0000313" key="10">
    <source>
        <dbReference type="EMBL" id="NEM99589.1"/>
    </source>
</evidence>
<sequence>MAEMQQKADSGGKGGKKRAKRQSTKIDMTPLVDLAALLITFFMLTTTFNKPQTMEINMPVKEDTPDERIELKASNAMTIILGENDKLYYYFGLAEDNPELVESNYSADGIRKVLVSPQVKSNDKMTVMVKPMEGARYKNMVDILDELKITDTKKFAMVDISDADKQLVQQKMGN</sequence>
<organism evidence="10 11">
    <name type="scientific">Pontibacter burrus</name>
    <dbReference type="NCBI Taxonomy" id="2704466"/>
    <lineage>
        <taxon>Bacteria</taxon>
        <taxon>Pseudomonadati</taxon>
        <taxon>Bacteroidota</taxon>
        <taxon>Cytophagia</taxon>
        <taxon>Cytophagales</taxon>
        <taxon>Hymenobacteraceae</taxon>
        <taxon>Pontibacter</taxon>
    </lineage>
</organism>
<comment type="similarity">
    <text evidence="2 7">Belongs to the ExbD/TolR family.</text>
</comment>
<evidence type="ECO:0000256" key="5">
    <source>
        <dbReference type="ARBA" id="ARBA00022989"/>
    </source>
</evidence>
<proteinExistence type="inferred from homology"/>
<dbReference type="PANTHER" id="PTHR30558">
    <property type="entry name" value="EXBD MEMBRANE COMPONENT OF PMF-DRIVEN MACROMOLECULE IMPORT SYSTEM"/>
    <property type="match status" value="1"/>
</dbReference>
<keyword evidence="5 9" id="KW-1133">Transmembrane helix</keyword>
<reference evidence="10 11" key="1">
    <citation type="submission" date="2020-02" db="EMBL/GenBank/DDBJ databases">
        <authorList>
            <person name="Kim M.K."/>
        </authorList>
    </citation>
    <scope>NUCLEOTIDE SEQUENCE [LARGE SCALE GENOMIC DNA]</scope>
    <source>
        <strain evidence="10 11">BT327</strain>
    </source>
</reference>
<comment type="caution">
    <text evidence="10">The sequence shown here is derived from an EMBL/GenBank/DDBJ whole genome shotgun (WGS) entry which is preliminary data.</text>
</comment>
<dbReference type="PANTHER" id="PTHR30558:SF3">
    <property type="entry name" value="BIOPOLYMER TRANSPORT PROTEIN EXBD-RELATED"/>
    <property type="match status" value="1"/>
</dbReference>
<evidence type="ECO:0000256" key="6">
    <source>
        <dbReference type="ARBA" id="ARBA00023136"/>
    </source>
</evidence>
<dbReference type="Pfam" id="PF02472">
    <property type="entry name" value="ExbD"/>
    <property type="match status" value="1"/>
</dbReference>
<dbReference type="AlphaFoldDB" id="A0A6B3LRY2"/>
<keyword evidence="4 7" id="KW-0812">Transmembrane</keyword>
<keyword evidence="6 9" id="KW-0472">Membrane</keyword>
<evidence type="ECO:0000256" key="3">
    <source>
        <dbReference type="ARBA" id="ARBA00022475"/>
    </source>
</evidence>
<keyword evidence="11" id="KW-1185">Reference proteome</keyword>
<keyword evidence="7" id="KW-0813">Transport</keyword>
<evidence type="ECO:0000256" key="2">
    <source>
        <dbReference type="ARBA" id="ARBA00005811"/>
    </source>
</evidence>
<evidence type="ECO:0000256" key="7">
    <source>
        <dbReference type="RuleBase" id="RU003879"/>
    </source>
</evidence>
<comment type="subcellular location">
    <subcellularLocation>
        <location evidence="1">Cell membrane</location>
        <topology evidence="1">Single-pass membrane protein</topology>
    </subcellularLocation>
    <subcellularLocation>
        <location evidence="7">Cell membrane</location>
        <topology evidence="7">Single-pass type II membrane protein</topology>
    </subcellularLocation>
</comment>
<evidence type="ECO:0000256" key="1">
    <source>
        <dbReference type="ARBA" id="ARBA00004162"/>
    </source>
</evidence>
<feature type="region of interest" description="Disordered" evidence="8">
    <location>
        <begin position="1"/>
        <end position="22"/>
    </location>
</feature>
<dbReference type="Proteomes" id="UP000474777">
    <property type="component" value="Unassembled WGS sequence"/>
</dbReference>
<name>A0A6B3LRY2_9BACT</name>
<dbReference type="GO" id="GO:0005886">
    <property type="term" value="C:plasma membrane"/>
    <property type="evidence" value="ECO:0007669"/>
    <property type="project" value="UniProtKB-SubCell"/>
</dbReference>
<gene>
    <name evidence="10" type="ORF">GXP69_17965</name>
</gene>
<keyword evidence="7" id="KW-0653">Protein transport</keyword>
<evidence type="ECO:0000256" key="9">
    <source>
        <dbReference type="SAM" id="Phobius"/>
    </source>
</evidence>
<dbReference type="GO" id="GO:0015031">
    <property type="term" value="P:protein transport"/>
    <property type="evidence" value="ECO:0007669"/>
    <property type="project" value="UniProtKB-KW"/>
</dbReference>
<feature type="transmembrane region" description="Helical" evidence="9">
    <location>
        <begin position="26"/>
        <end position="44"/>
    </location>
</feature>
<accession>A0A6B3LRY2</accession>
<dbReference type="GO" id="GO:0022857">
    <property type="term" value="F:transmembrane transporter activity"/>
    <property type="evidence" value="ECO:0007669"/>
    <property type="project" value="InterPro"/>
</dbReference>
<evidence type="ECO:0000256" key="4">
    <source>
        <dbReference type="ARBA" id="ARBA00022692"/>
    </source>
</evidence>
<evidence type="ECO:0000313" key="11">
    <source>
        <dbReference type="Proteomes" id="UP000474777"/>
    </source>
</evidence>
<protein>
    <submittedName>
        <fullName evidence="10">Biopolymer transporter ExbD</fullName>
    </submittedName>
</protein>
<dbReference type="EMBL" id="JAAGWD010000011">
    <property type="protein sequence ID" value="NEM99589.1"/>
    <property type="molecule type" value="Genomic_DNA"/>
</dbReference>
<dbReference type="InterPro" id="IPR003400">
    <property type="entry name" value="ExbD"/>
</dbReference>
<evidence type="ECO:0000256" key="8">
    <source>
        <dbReference type="SAM" id="MobiDB-lite"/>
    </source>
</evidence>